<proteinExistence type="predicted"/>
<keyword evidence="4" id="KW-1185">Reference proteome</keyword>
<dbReference type="PROSITE" id="PS52050">
    <property type="entry name" value="WYL"/>
    <property type="match status" value="1"/>
</dbReference>
<evidence type="ECO:0000259" key="1">
    <source>
        <dbReference type="Pfam" id="PF13280"/>
    </source>
</evidence>
<evidence type="ECO:0000259" key="2">
    <source>
        <dbReference type="Pfam" id="PF25583"/>
    </source>
</evidence>
<comment type="caution">
    <text evidence="3">The sequence shown here is derived from an EMBL/GenBank/DDBJ whole genome shotgun (WGS) entry which is preliminary data.</text>
</comment>
<sequence length="330" mass="38745">MKKQGAVSDLRLKRIFEIHKVLRKTHRGWSAEELCELCREVDPSLNPEVDKRTTMNDLKFLREVLQAPLPERANKHHGYYYSEPYSILEGLDDSYLGGLNEALALLRQLSKSKEFIGLEDLLLRLEQRITLTSADQNVVIEFDEAELIGREHLIGLYQATQKRSFLRITYKTFQGEEPMSRHILPLLLKQYNNRWVLIGWENGRPTPQNLPLDRIKRFYETAEEFVYPKTFKSRTYFQYLLGTTKTDEEAVPVVLHFSPERSKYVETKMIHPTQETTRLPDGRLEVRLLVELNRELDARILEFGRDVTVIAPSLLRERIKESLIEALRQY</sequence>
<dbReference type="PANTHER" id="PTHR34580">
    <property type="match status" value="1"/>
</dbReference>
<evidence type="ECO:0000313" key="4">
    <source>
        <dbReference type="Proteomes" id="UP001597512"/>
    </source>
</evidence>
<dbReference type="Proteomes" id="UP001597512">
    <property type="component" value="Unassembled WGS sequence"/>
</dbReference>
<dbReference type="InterPro" id="IPR057727">
    <property type="entry name" value="WCX_dom"/>
</dbReference>
<dbReference type="Pfam" id="PF25583">
    <property type="entry name" value="WCX"/>
    <property type="match status" value="1"/>
</dbReference>
<protein>
    <submittedName>
        <fullName evidence="3">Helix-turn-helix transcriptional regulator</fullName>
    </submittedName>
</protein>
<dbReference type="EMBL" id="JBHUOM010000022">
    <property type="protein sequence ID" value="MFD2936163.1"/>
    <property type="molecule type" value="Genomic_DNA"/>
</dbReference>
<evidence type="ECO:0000313" key="3">
    <source>
        <dbReference type="EMBL" id="MFD2936163.1"/>
    </source>
</evidence>
<gene>
    <name evidence="3" type="ORF">ACFS25_20435</name>
</gene>
<reference evidence="4" key="1">
    <citation type="journal article" date="2019" name="Int. J. Syst. Evol. Microbiol.">
        <title>The Global Catalogue of Microorganisms (GCM) 10K type strain sequencing project: providing services to taxonomists for standard genome sequencing and annotation.</title>
        <authorList>
            <consortium name="The Broad Institute Genomics Platform"/>
            <consortium name="The Broad Institute Genome Sequencing Center for Infectious Disease"/>
            <person name="Wu L."/>
            <person name="Ma J."/>
        </authorList>
    </citation>
    <scope>NUCLEOTIDE SEQUENCE [LARGE SCALE GENOMIC DNA]</scope>
    <source>
        <strain evidence="4">KCTC 52490</strain>
    </source>
</reference>
<feature type="domain" description="WCX" evidence="2">
    <location>
        <begin position="250"/>
        <end position="324"/>
    </location>
</feature>
<dbReference type="InterPro" id="IPR051534">
    <property type="entry name" value="CBASS_pafABC_assoc_protein"/>
</dbReference>
<dbReference type="PANTHER" id="PTHR34580:SF9">
    <property type="entry name" value="SLL5097 PROTEIN"/>
    <property type="match status" value="1"/>
</dbReference>
<dbReference type="RefSeq" id="WP_381504723.1">
    <property type="nucleotide sequence ID" value="NZ_JBHUOM010000022.1"/>
</dbReference>
<feature type="domain" description="WYL" evidence="1">
    <location>
        <begin position="152"/>
        <end position="217"/>
    </location>
</feature>
<organism evidence="3 4">
    <name type="scientific">Spirosoma flavum</name>
    <dbReference type="NCBI Taxonomy" id="2048557"/>
    <lineage>
        <taxon>Bacteria</taxon>
        <taxon>Pseudomonadati</taxon>
        <taxon>Bacteroidota</taxon>
        <taxon>Cytophagia</taxon>
        <taxon>Cytophagales</taxon>
        <taxon>Cytophagaceae</taxon>
        <taxon>Spirosoma</taxon>
    </lineage>
</organism>
<accession>A0ABW6AP34</accession>
<dbReference type="Pfam" id="PF13280">
    <property type="entry name" value="WYL"/>
    <property type="match status" value="1"/>
</dbReference>
<dbReference type="InterPro" id="IPR026881">
    <property type="entry name" value="WYL_dom"/>
</dbReference>
<name>A0ABW6AP34_9BACT</name>